<dbReference type="PANTHER" id="PTHR15020:SF50">
    <property type="entry name" value="UPF0659 PROTEIN YMR090W"/>
    <property type="match status" value="1"/>
</dbReference>
<evidence type="ECO:0000313" key="2">
    <source>
        <dbReference type="EMBL" id="QQS83936.1"/>
    </source>
</evidence>
<evidence type="ECO:0000313" key="3">
    <source>
        <dbReference type="EMBL" id="RZI01803.1"/>
    </source>
</evidence>
<accession>A0A143PDK4</accession>
<dbReference type="CDD" id="cd05243">
    <property type="entry name" value="SDR_a5"/>
    <property type="match status" value="1"/>
</dbReference>
<evidence type="ECO:0000259" key="1">
    <source>
        <dbReference type="Pfam" id="PF13460"/>
    </source>
</evidence>
<dbReference type="RefSeq" id="WP_047132311.1">
    <property type="nucleotide sequence ID" value="NZ_CP015114.1"/>
</dbReference>
<name>A0A143PDK4_9STAP</name>
<dbReference type="Proteomes" id="UP000293854">
    <property type="component" value="Unassembled WGS sequence"/>
</dbReference>
<feature type="domain" description="NAD(P)-binding" evidence="1">
    <location>
        <begin position="7"/>
        <end position="192"/>
    </location>
</feature>
<dbReference type="InterPro" id="IPR036291">
    <property type="entry name" value="NAD(P)-bd_dom_sf"/>
</dbReference>
<evidence type="ECO:0000313" key="5">
    <source>
        <dbReference type="Proteomes" id="UP000595942"/>
    </source>
</evidence>
<protein>
    <submittedName>
        <fullName evidence="3">SDR family oxidoreductase</fullName>
    </submittedName>
</protein>
<evidence type="ECO:0000313" key="4">
    <source>
        <dbReference type="Proteomes" id="UP000293854"/>
    </source>
</evidence>
<dbReference type="PANTHER" id="PTHR15020">
    <property type="entry name" value="FLAVIN REDUCTASE-RELATED"/>
    <property type="match status" value="1"/>
</dbReference>
<dbReference type="Gene3D" id="3.40.50.720">
    <property type="entry name" value="NAD(P)-binding Rossmann-like Domain"/>
    <property type="match status" value="1"/>
</dbReference>
<dbReference type="InterPro" id="IPR016040">
    <property type="entry name" value="NAD(P)-bd_dom"/>
</dbReference>
<sequence>MSILVLGANGGVGKQIVAKLKEENKEVSAAYRKDDQVDKAIGEGYDARNVDVEKHEIDELADKFKDIDQLVFSVGSGGSTGDDKTIIVDLDGAVKAIEASKKAGVKHFVMVSTYDSNREAFDSRKDLKPYTIAKHYADNHLRDSGLKYTIVHPGTLENGPGTGNVDIAEHFDGGGSVPREDVASVIVDVLGNEKFQGGEFQVISGSEPIEDALNNYYQKH</sequence>
<reference evidence="2 5" key="2">
    <citation type="submission" date="2021-01" db="EMBL/GenBank/DDBJ databases">
        <title>FDA dAtabase for Regulatory Grade micrObial Sequences (FDA-ARGOS): Supporting development and validation of Infectious Disease Dx tests.</title>
        <authorList>
            <person name="Sproer C."/>
            <person name="Gronow S."/>
            <person name="Severitt S."/>
            <person name="Schroder I."/>
            <person name="Tallon L."/>
            <person name="Sadzewicz L."/>
            <person name="Zhao X."/>
            <person name="Boylan J."/>
            <person name="Ott S."/>
            <person name="Bowen H."/>
            <person name="Vavikolanu K."/>
            <person name="Mehta A."/>
            <person name="Aluvathingal J."/>
            <person name="Nadendla S."/>
            <person name="Lowell S."/>
            <person name="Myers T."/>
            <person name="Yan Y."/>
            <person name="Sichtig H."/>
        </authorList>
    </citation>
    <scope>NUCLEOTIDE SEQUENCE [LARGE SCALE GENOMIC DNA]</scope>
    <source>
        <strain evidence="2 5">FDAARGOS_1148</strain>
    </source>
</reference>
<dbReference type="SUPFAM" id="SSF51735">
    <property type="entry name" value="NAD(P)-binding Rossmann-fold domains"/>
    <property type="match status" value="1"/>
</dbReference>
<dbReference type="OrthoDB" id="9803892at2"/>
<gene>
    <name evidence="3" type="ORF">EIG99_07940</name>
    <name evidence="2" type="ORF">I6J05_06555</name>
</gene>
<dbReference type="Proteomes" id="UP000595942">
    <property type="component" value="Chromosome"/>
</dbReference>
<dbReference type="Pfam" id="PF13460">
    <property type="entry name" value="NAD_binding_10"/>
    <property type="match status" value="1"/>
</dbReference>
<dbReference type="GeneID" id="93726065"/>
<dbReference type="KEGG" id="scv:A4G25_11910"/>
<organism evidence="3 4">
    <name type="scientific">Staphylococcus condimenti</name>
    <dbReference type="NCBI Taxonomy" id="70255"/>
    <lineage>
        <taxon>Bacteria</taxon>
        <taxon>Bacillati</taxon>
        <taxon>Bacillota</taxon>
        <taxon>Bacilli</taxon>
        <taxon>Bacillales</taxon>
        <taxon>Staphylococcaceae</taxon>
        <taxon>Staphylococcus</taxon>
    </lineage>
</organism>
<dbReference type="EMBL" id="RQTE01000141">
    <property type="protein sequence ID" value="RZI01803.1"/>
    <property type="molecule type" value="Genomic_DNA"/>
</dbReference>
<dbReference type="AlphaFoldDB" id="A0A143PDK4"/>
<reference evidence="3 4" key="1">
    <citation type="submission" date="2018-11" db="EMBL/GenBank/DDBJ databases">
        <title>Genomic profiling of Staphylococcus species from a Poultry farm system in KwaZulu-Natal, South Africa.</title>
        <authorList>
            <person name="Amoako D.G."/>
            <person name="Somboro A.M."/>
            <person name="Abia A.L.K."/>
            <person name="Bester L.A."/>
            <person name="Essack S.Y."/>
        </authorList>
    </citation>
    <scope>NUCLEOTIDE SEQUENCE [LARGE SCALE GENOMIC DNA]</scope>
    <source>
        <strain evidence="3 4">SA11</strain>
    </source>
</reference>
<proteinExistence type="predicted"/>
<keyword evidence="5" id="KW-1185">Reference proteome</keyword>
<dbReference type="EMBL" id="CP068073">
    <property type="protein sequence ID" value="QQS83936.1"/>
    <property type="molecule type" value="Genomic_DNA"/>
</dbReference>